<dbReference type="Proteomes" id="UP001163823">
    <property type="component" value="Chromosome 5"/>
</dbReference>
<dbReference type="InterPro" id="IPR021924">
    <property type="entry name" value="DUF3537"/>
</dbReference>
<evidence type="ECO:0000313" key="2">
    <source>
        <dbReference type="Proteomes" id="UP001163823"/>
    </source>
</evidence>
<gene>
    <name evidence="1" type="ORF">O6P43_011974</name>
</gene>
<dbReference type="PANTHER" id="PTHR31963">
    <property type="entry name" value="RAS GUANINE NUCLEOTIDE EXCHANGE FACTOR K"/>
    <property type="match status" value="1"/>
</dbReference>
<reference evidence="1" key="1">
    <citation type="journal article" date="2023" name="Science">
        <title>Elucidation of the pathway for biosynthesis of saponin adjuvants from the soapbark tree.</title>
        <authorList>
            <person name="Reed J."/>
            <person name="Orme A."/>
            <person name="El-Demerdash A."/>
            <person name="Owen C."/>
            <person name="Martin L.B.B."/>
            <person name="Misra R.C."/>
            <person name="Kikuchi S."/>
            <person name="Rejzek M."/>
            <person name="Martin A.C."/>
            <person name="Harkess A."/>
            <person name="Leebens-Mack J."/>
            <person name="Louveau T."/>
            <person name="Stephenson M.J."/>
            <person name="Osbourn A."/>
        </authorList>
    </citation>
    <scope>NUCLEOTIDE SEQUENCE</scope>
    <source>
        <strain evidence="1">S10</strain>
    </source>
</reference>
<dbReference type="EMBL" id="JARAOO010000005">
    <property type="protein sequence ID" value="KAJ7967756.1"/>
    <property type="molecule type" value="Genomic_DNA"/>
</dbReference>
<dbReference type="PANTHER" id="PTHR31963:SF17">
    <property type="entry name" value="PROTEIN, PUTATIVE (DUF3537)-RELATED"/>
    <property type="match status" value="1"/>
</dbReference>
<keyword evidence="2" id="KW-1185">Reference proteome</keyword>
<dbReference type="Pfam" id="PF12056">
    <property type="entry name" value="DUF3537"/>
    <property type="match status" value="1"/>
</dbReference>
<sequence length="161" mass="17848">MILRSGANVNIFKAGELTLCSINLLTGLYILLRSATKVTHKAHSITGLAAKWHVCATINSFDADVETPREQFNADQVFAANCGSEDEEGDGDDELDNTKMVPIYVHTISTQKRQALVTYMEHNRAGITVFGFMLDRTSLRSIFAIELPIFLWLLNKTIGIS</sequence>
<accession>A0AAD7M2C6</accession>
<proteinExistence type="predicted"/>
<dbReference type="AlphaFoldDB" id="A0AAD7M2C6"/>
<comment type="caution">
    <text evidence="1">The sequence shown here is derived from an EMBL/GenBank/DDBJ whole genome shotgun (WGS) entry which is preliminary data.</text>
</comment>
<evidence type="ECO:0000313" key="1">
    <source>
        <dbReference type="EMBL" id="KAJ7967756.1"/>
    </source>
</evidence>
<dbReference type="KEGG" id="qsa:O6P43_011974"/>
<name>A0AAD7M2C6_QUISA</name>
<protein>
    <submittedName>
        <fullName evidence="1">Extracellular ligand-gated ion channel protein (DUF3537)</fullName>
    </submittedName>
</protein>
<organism evidence="1 2">
    <name type="scientific">Quillaja saponaria</name>
    <name type="common">Soap bark tree</name>
    <dbReference type="NCBI Taxonomy" id="32244"/>
    <lineage>
        <taxon>Eukaryota</taxon>
        <taxon>Viridiplantae</taxon>
        <taxon>Streptophyta</taxon>
        <taxon>Embryophyta</taxon>
        <taxon>Tracheophyta</taxon>
        <taxon>Spermatophyta</taxon>
        <taxon>Magnoliopsida</taxon>
        <taxon>eudicotyledons</taxon>
        <taxon>Gunneridae</taxon>
        <taxon>Pentapetalae</taxon>
        <taxon>rosids</taxon>
        <taxon>fabids</taxon>
        <taxon>Fabales</taxon>
        <taxon>Quillajaceae</taxon>
        <taxon>Quillaja</taxon>
    </lineage>
</organism>